<feature type="compositionally biased region" description="Low complexity" evidence="1">
    <location>
        <begin position="136"/>
        <end position="158"/>
    </location>
</feature>
<feature type="compositionally biased region" description="Polar residues" evidence="1">
    <location>
        <begin position="116"/>
        <end position="127"/>
    </location>
</feature>
<gene>
    <name evidence="2" type="ORF">HCR03_04520</name>
</gene>
<name>A0A7G8TD41_9FIRM</name>
<feature type="region of interest" description="Disordered" evidence="1">
    <location>
        <begin position="63"/>
        <end position="200"/>
    </location>
</feature>
<evidence type="ECO:0000313" key="2">
    <source>
        <dbReference type="EMBL" id="QNK41532.1"/>
    </source>
</evidence>
<feature type="compositionally biased region" description="Gly residues" evidence="1">
    <location>
        <begin position="174"/>
        <end position="183"/>
    </location>
</feature>
<evidence type="ECO:0000256" key="1">
    <source>
        <dbReference type="SAM" id="MobiDB-lite"/>
    </source>
</evidence>
<dbReference type="AlphaFoldDB" id="A0A7G8TD41"/>
<dbReference type="EMBL" id="CP060286">
    <property type="protein sequence ID" value="QNK41532.1"/>
    <property type="molecule type" value="Genomic_DNA"/>
</dbReference>
<dbReference type="InterPro" id="IPR046680">
    <property type="entry name" value="DUF6550"/>
</dbReference>
<dbReference type="Pfam" id="PF20187">
    <property type="entry name" value="DUF6550"/>
    <property type="match status" value="1"/>
</dbReference>
<accession>A0A7G8TD41</accession>
<feature type="compositionally biased region" description="Polar residues" evidence="1">
    <location>
        <begin position="66"/>
        <end position="84"/>
    </location>
</feature>
<reference evidence="2 3" key="1">
    <citation type="submission" date="2020-08" db="EMBL/GenBank/DDBJ databases">
        <title>The isolate Caproiciproducens sp. 7D4C2 produces n-caproate at mildly acidic conditions from hexoses: genome and rBOX comparison with related strains and chain-elongating bacteria.</title>
        <authorList>
            <person name="Esquivel-Elizondo S."/>
            <person name="Bagci C."/>
            <person name="Temovska M."/>
            <person name="Jeon B.S."/>
            <person name="Bessarab I."/>
            <person name="Williams R.B.H."/>
            <person name="Huson D.H."/>
            <person name="Angenent L.T."/>
        </authorList>
    </citation>
    <scope>NUCLEOTIDE SEQUENCE [LARGE SCALE GENOMIC DNA]</scope>
    <source>
        <strain evidence="2 3">7D4C2</strain>
    </source>
</reference>
<sequence>MKKIALTPKATKIALVTGIFLICGGVLAVVLNNANAQVQTTDREISSSSAVSSSDAPEISIAGINSEDSISHTVSETTGTNSAFDPQKESSRSEPLTTSSKPTSKPPKPVVEGDSVNGSQPTNSVLTDKSHKPTYTSKPTITSRPSSSKPSTVSSSPTNGEKSNGKTYVNGWGWVDGTGGGTGSTASDMYEDGVKVGIMD</sequence>
<dbReference type="RefSeq" id="WP_187036830.1">
    <property type="nucleotide sequence ID" value="NZ_CP060286.1"/>
</dbReference>
<organism evidence="2 3">
    <name type="scientific">Caproicibacter fermentans</name>
    <dbReference type="NCBI Taxonomy" id="2576756"/>
    <lineage>
        <taxon>Bacteria</taxon>
        <taxon>Bacillati</taxon>
        <taxon>Bacillota</taxon>
        <taxon>Clostridia</taxon>
        <taxon>Eubacteriales</taxon>
        <taxon>Acutalibacteraceae</taxon>
        <taxon>Caproicibacter</taxon>
    </lineage>
</organism>
<protein>
    <submittedName>
        <fullName evidence="2">Uncharacterized protein</fullName>
    </submittedName>
</protein>
<evidence type="ECO:0000313" key="3">
    <source>
        <dbReference type="Proteomes" id="UP000515909"/>
    </source>
</evidence>
<dbReference type="Proteomes" id="UP000515909">
    <property type="component" value="Chromosome"/>
</dbReference>
<dbReference type="KEGG" id="cfem:HCR03_04520"/>
<proteinExistence type="predicted"/>